<dbReference type="PROSITE" id="PS50014">
    <property type="entry name" value="BROMODOMAIN_2"/>
    <property type="match status" value="1"/>
</dbReference>
<evidence type="ECO:0000256" key="4">
    <source>
        <dbReference type="ARBA" id="ARBA00023117"/>
    </source>
</evidence>
<proteinExistence type="inferred from homology"/>
<comment type="similarity">
    <text evidence="1">Belongs to the AAA ATPase family.</text>
</comment>
<dbReference type="GO" id="GO:0045815">
    <property type="term" value="P:transcription initiation-coupled chromatin remodeling"/>
    <property type="evidence" value="ECO:0007669"/>
    <property type="project" value="TreeGrafter"/>
</dbReference>
<dbReference type="InterPro" id="IPR001487">
    <property type="entry name" value="Bromodomain"/>
</dbReference>
<feature type="region of interest" description="Disordered" evidence="6">
    <location>
        <begin position="712"/>
        <end position="858"/>
    </location>
</feature>
<organism evidence="8 9">
    <name type="scientific">Acanthamoeba castellanii (strain ATCC 30010 / Neff)</name>
    <dbReference type="NCBI Taxonomy" id="1257118"/>
    <lineage>
        <taxon>Eukaryota</taxon>
        <taxon>Amoebozoa</taxon>
        <taxon>Discosea</taxon>
        <taxon>Longamoebia</taxon>
        <taxon>Centramoebida</taxon>
        <taxon>Acanthamoebidae</taxon>
        <taxon>Acanthamoeba</taxon>
    </lineage>
</organism>
<dbReference type="Gene3D" id="1.10.8.60">
    <property type="match status" value="1"/>
</dbReference>
<dbReference type="InterPro" id="IPR036427">
    <property type="entry name" value="Bromodomain-like_sf"/>
</dbReference>
<dbReference type="Pfam" id="PF00439">
    <property type="entry name" value="Bromodomain"/>
    <property type="match status" value="1"/>
</dbReference>
<dbReference type="InterPro" id="IPR003960">
    <property type="entry name" value="ATPase_AAA_CS"/>
</dbReference>
<dbReference type="SMART" id="SM00382">
    <property type="entry name" value="AAA"/>
    <property type="match status" value="2"/>
</dbReference>
<dbReference type="PROSITE" id="PS00674">
    <property type="entry name" value="AAA"/>
    <property type="match status" value="1"/>
</dbReference>
<dbReference type="STRING" id="1257118.L8HG10"/>
<dbReference type="InterPro" id="IPR045199">
    <property type="entry name" value="ATAD2-like"/>
</dbReference>
<evidence type="ECO:0000313" key="9">
    <source>
        <dbReference type="Proteomes" id="UP000011083"/>
    </source>
</evidence>
<protein>
    <submittedName>
        <fullName evidence="8">ATPase, AAA domain containing protein</fullName>
    </submittedName>
</protein>
<dbReference type="SUPFAM" id="SSF47370">
    <property type="entry name" value="Bromodomain"/>
    <property type="match status" value="1"/>
</dbReference>
<dbReference type="PRINTS" id="PR00503">
    <property type="entry name" value="BROMODOMAIN"/>
</dbReference>
<keyword evidence="4 5" id="KW-0103">Bromodomain</keyword>
<dbReference type="SUPFAM" id="SSF52540">
    <property type="entry name" value="P-loop containing nucleoside triphosphate hydrolases"/>
    <property type="match status" value="2"/>
</dbReference>
<feature type="compositionally biased region" description="Low complexity" evidence="6">
    <location>
        <begin position="812"/>
        <end position="840"/>
    </location>
</feature>
<feature type="region of interest" description="Disordered" evidence="6">
    <location>
        <begin position="339"/>
        <end position="385"/>
    </location>
</feature>
<feature type="domain" description="Bromo" evidence="7">
    <location>
        <begin position="612"/>
        <end position="675"/>
    </location>
</feature>
<dbReference type="KEGG" id="acan:ACA1_072870"/>
<feature type="compositionally biased region" description="Polar residues" evidence="6">
    <location>
        <begin position="925"/>
        <end position="934"/>
    </location>
</feature>
<dbReference type="RefSeq" id="XP_004353181.1">
    <property type="nucleotide sequence ID" value="XM_004353129.1"/>
</dbReference>
<dbReference type="GeneID" id="14924636"/>
<dbReference type="OrthoDB" id="5421at2759"/>
<dbReference type="GO" id="GO:0003682">
    <property type="term" value="F:chromatin binding"/>
    <property type="evidence" value="ECO:0007669"/>
    <property type="project" value="TreeGrafter"/>
</dbReference>
<keyword evidence="2" id="KW-0547">Nucleotide-binding</keyword>
<dbReference type="GO" id="GO:0006334">
    <property type="term" value="P:nucleosome assembly"/>
    <property type="evidence" value="ECO:0007669"/>
    <property type="project" value="TreeGrafter"/>
</dbReference>
<evidence type="ECO:0000256" key="1">
    <source>
        <dbReference type="ARBA" id="ARBA00006914"/>
    </source>
</evidence>
<accession>L8HG10</accession>
<dbReference type="PANTHER" id="PTHR23069:SF0">
    <property type="entry name" value="TAT-BINDING HOMOLOG 7"/>
    <property type="match status" value="1"/>
</dbReference>
<dbReference type="GO" id="GO:0016887">
    <property type="term" value="F:ATP hydrolysis activity"/>
    <property type="evidence" value="ECO:0007669"/>
    <property type="project" value="InterPro"/>
</dbReference>
<dbReference type="Gene3D" id="1.20.920.10">
    <property type="entry name" value="Bromodomain-like"/>
    <property type="match status" value="1"/>
</dbReference>
<feature type="compositionally biased region" description="Low complexity" evidence="6">
    <location>
        <begin position="719"/>
        <end position="735"/>
    </location>
</feature>
<evidence type="ECO:0000256" key="3">
    <source>
        <dbReference type="ARBA" id="ARBA00022840"/>
    </source>
</evidence>
<evidence type="ECO:0000259" key="7">
    <source>
        <dbReference type="PROSITE" id="PS50014"/>
    </source>
</evidence>
<keyword evidence="9" id="KW-1185">Reference proteome</keyword>
<dbReference type="InterPro" id="IPR003593">
    <property type="entry name" value="AAA+_ATPase"/>
</dbReference>
<evidence type="ECO:0000256" key="6">
    <source>
        <dbReference type="SAM" id="MobiDB-lite"/>
    </source>
</evidence>
<dbReference type="SMART" id="SM00297">
    <property type="entry name" value="BROMO"/>
    <property type="match status" value="1"/>
</dbReference>
<dbReference type="InterPro" id="IPR027417">
    <property type="entry name" value="P-loop_NTPase"/>
</dbReference>
<reference evidence="8 9" key="1">
    <citation type="journal article" date="2013" name="Genome Biol.">
        <title>Genome of Acanthamoeba castellanii highlights extensive lateral gene transfer and early evolution of tyrosine kinase signaling.</title>
        <authorList>
            <person name="Clarke M."/>
            <person name="Lohan A.J."/>
            <person name="Liu B."/>
            <person name="Lagkouvardos I."/>
            <person name="Roy S."/>
            <person name="Zafar N."/>
            <person name="Bertelli C."/>
            <person name="Schilde C."/>
            <person name="Kianianmomeni A."/>
            <person name="Burglin T.R."/>
            <person name="Frech C."/>
            <person name="Turcotte B."/>
            <person name="Kopec K.O."/>
            <person name="Synnott J.M."/>
            <person name="Choo C."/>
            <person name="Paponov I."/>
            <person name="Finkler A."/>
            <person name="Soon Heng Tan C."/>
            <person name="Hutchins A.P."/>
            <person name="Weinmeier T."/>
            <person name="Rattei T."/>
            <person name="Chu J.S."/>
            <person name="Gimenez G."/>
            <person name="Irimia M."/>
            <person name="Rigden D.J."/>
            <person name="Fitzpatrick D.A."/>
            <person name="Lorenzo-Morales J."/>
            <person name="Bateman A."/>
            <person name="Chiu C.H."/>
            <person name="Tang P."/>
            <person name="Hegemann P."/>
            <person name="Fromm H."/>
            <person name="Raoult D."/>
            <person name="Greub G."/>
            <person name="Miranda-Saavedra D."/>
            <person name="Chen N."/>
            <person name="Nash P."/>
            <person name="Ginger M.L."/>
            <person name="Horn M."/>
            <person name="Schaap P."/>
            <person name="Caler L."/>
            <person name="Loftus B."/>
        </authorList>
    </citation>
    <scope>NUCLEOTIDE SEQUENCE [LARGE SCALE GENOMIC DNA]</scope>
    <source>
        <strain evidence="8 9">Neff</strain>
    </source>
</reference>
<evidence type="ECO:0000256" key="5">
    <source>
        <dbReference type="PROSITE-ProRule" id="PRU00035"/>
    </source>
</evidence>
<dbReference type="AlphaFoldDB" id="L8HG10"/>
<dbReference type="Pfam" id="PF17862">
    <property type="entry name" value="AAA_lid_3"/>
    <property type="match status" value="1"/>
</dbReference>
<name>L8HG10_ACACF</name>
<dbReference type="Proteomes" id="UP000011083">
    <property type="component" value="Unassembled WGS sequence"/>
</dbReference>
<dbReference type="Gene3D" id="3.40.50.300">
    <property type="entry name" value="P-loop containing nucleotide triphosphate hydrolases"/>
    <property type="match status" value="2"/>
</dbReference>
<dbReference type="PANTHER" id="PTHR23069">
    <property type="entry name" value="AAA DOMAIN-CONTAINING"/>
    <property type="match status" value="1"/>
</dbReference>
<feature type="compositionally biased region" description="Acidic residues" evidence="6">
    <location>
        <begin position="343"/>
        <end position="358"/>
    </location>
</feature>
<dbReference type="OMA" id="LKSVGYC"/>
<dbReference type="GO" id="GO:0006337">
    <property type="term" value="P:nucleosome disassembly"/>
    <property type="evidence" value="ECO:0007669"/>
    <property type="project" value="TreeGrafter"/>
</dbReference>
<keyword evidence="3" id="KW-0067">ATP-binding</keyword>
<feature type="compositionally biased region" description="Basic and acidic residues" evidence="6">
    <location>
        <begin position="744"/>
        <end position="756"/>
    </location>
</feature>
<dbReference type="FunFam" id="1.10.8.60:FF:000016">
    <property type="entry name" value="ATPase family AAA domain-containing protein 2B"/>
    <property type="match status" value="1"/>
</dbReference>
<dbReference type="FunFam" id="3.40.50.300:FF:000061">
    <property type="entry name" value="ATPase family, AAA domain-containing 2"/>
    <property type="match status" value="1"/>
</dbReference>
<dbReference type="EMBL" id="KB007857">
    <property type="protein sequence ID" value="ELR23653.1"/>
    <property type="molecule type" value="Genomic_DNA"/>
</dbReference>
<feature type="region of interest" description="Disordered" evidence="6">
    <location>
        <begin position="921"/>
        <end position="942"/>
    </location>
</feature>
<dbReference type="InterPro" id="IPR041569">
    <property type="entry name" value="AAA_lid_3"/>
</dbReference>
<dbReference type="GO" id="GO:0042393">
    <property type="term" value="F:histone binding"/>
    <property type="evidence" value="ECO:0007669"/>
    <property type="project" value="TreeGrafter"/>
</dbReference>
<evidence type="ECO:0000256" key="2">
    <source>
        <dbReference type="ARBA" id="ARBA00022741"/>
    </source>
</evidence>
<dbReference type="InterPro" id="IPR003959">
    <property type="entry name" value="ATPase_AAA_core"/>
</dbReference>
<sequence length="942" mass="104588">MTPVQQLTCSLLYYGCIRSADINPVAIVDPSIDWNSVGGLEHHIKALKEMVLLPLLYPEIFDRFGIMPPRGVLFYGPPGTGKTLMARALASTCSQSGTKVSFFMRKGADCLSKWVGEAERQLRLLFDQARLLQPSIIFFDEIDGLAPVRSSKQDQIHSSIVSTLLALMDGLDNRGQVVVIGATNRIDAIDPALRRPGRFDREFMFTLPTKKDRRQIFSIHAKKWNPPLPERLVTEVADMCVGYCGADLKALCTEAALRAVRRVYPQIYESPDKLLIDIENIKVTRADFITAMKKITPASHRSATTHAASLSPTFQPLLEKDLAALCDLARKIFGAFTNSENASDNEEEDDDDASDDAEANGGDASAYDDHQQNGGRELVVRKSGGRRMRGIAASSFSLPHPVHRPRILLHGEAELGQAHVAAALLHALEQYPVFSLDIASLCADTVAKSLEEACVNTFTEAKRKLPSIIFLPHIDTWWDMAQPTLRLTFLTLLQDTLPNIPLLVLCTSDVPEKLLPHDVASLFTHTHPLHYPDEEARRAFWAHFVDDVAQPPPDVAKRKKRALAVLPKAPIQPGLQKEDEQRKRVEDHYLRKLRMRFRECILSLLRERRFQPFYKPVDPSDAPDYYEIIKSPLCLEQMLEKVDAAKYPTLPAFLADVQLIRANAEEYNPRDDPHFLISKARQLEDMVYAFAYRLKKHDARLLATCEEIAARPAPPAPAPATTATTPTGGATPATPSGVGSAAEPAKDSEAGSKESDQMEIDASDSNAAVKPTEASQSQSQSESEEREEESKESSTPATTEKPRTALETAPVETSSAAAARELAPTPTAATTTTSTTTTTTEDGHVNVNGEEEEEELKEKPTFVLDRERLERLGEEVVIWTERFTVDSLHALHAKVYQLIHQHRHEWDKTRLLEELIRAVQEHPPHSQSLATSEGSLDVSHGE</sequence>
<evidence type="ECO:0000313" key="8">
    <source>
        <dbReference type="EMBL" id="ELR23653.1"/>
    </source>
</evidence>
<dbReference type="Pfam" id="PF00004">
    <property type="entry name" value="AAA"/>
    <property type="match status" value="2"/>
</dbReference>
<dbReference type="GO" id="GO:0005634">
    <property type="term" value="C:nucleus"/>
    <property type="evidence" value="ECO:0007669"/>
    <property type="project" value="TreeGrafter"/>
</dbReference>
<gene>
    <name evidence="8" type="ORF">ACA1_072870</name>
</gene>
<dbReference type="GO" id="GO:0005524">
    <property type="term" value="F:ATP binding"/>
    <property type="evidence" value="ECO:0007669"/>
    <property type="project" value="UniProtKB-KW"/>
</dbReference>
<dbReference type="VEuPathDB" id="AmoebaDB:ACA1_072870"/>